<organism evidence="3 4">
    <name type="scientific">Halomarina halobia</name>
    <dbReference type="NCBI Taxonomy" id="3033386"/>
    <lineage>
        <taxon>Archaea</taxon>
        <taxon>Methanobacteriati</taxon>
        <taxon>Methanobacteriota</taxon>
        <taxon>Stenosarchaea group</taxon>
        <taxon>Halobacteria</taxon>
        <taxon>Halobacteriales</taxon>
        <taxon>Natronomonadaceae</taxon>
        <taxon>Halomarina</taxon>
    </lineage>
</organism>
<dbReference type="CDD" id="cd01097">
    <property type="entry name" value="Tetrahydromethanopterin_reductase"/>
    <property type="match status" value="1"/>
</dbReference>
<keyword evidence="1" id="KW-0560">Oxidoreductase</keyword>
<protein>
    <submittedName>
        <fullName evidence="3">LLM class flavin-dependent oxidoreductase</fullName>
    </submittedName>
</protein>
<dbReference type="GeneID" id="79317484"/>
<gene>
    <name evidence="3" type="ORF">ACFQPE_16285</name>
</gene>
<dbReference type="SUPFAM" id="SSF51679">
    <property type="entry name" value="Bacterial luciferase-like"/>
    <property type="match status" value="1"/>
</dbReference>
<name>A0ABD6AEC7_9EURY</name>
<dbReference type="PANTHER" id="PTHR43244:SF1">
    <property type="entry name" value="5,10-METHYLENETETRAHYDROMETHANOPTERIN REDUCTASE"/>
    <property type="match status" value="1"/>
</dbReference>
<proteinExistence type="predicted"/>
<dbReference type="EMBL" id="JBHTBF010000003">
    <property type="protein sequence ID" value="MFC7318339.1"/>
    <property type="molecule type" value="Genomic_DNA"/>
</dbReference>
<feature type="domain" description="Luciferase-like" evidence="2">
    <location>
        <begin position="20"/>
        <end position="314"/>
    </location>
</feature>
<reference evidence="3 4" key="1">
    <citation type="journal article" date="2019" name="Int. J. Syst. Evol. Microbiol.">
        <title>The Global Catalogue of Microorganisms (GCM) 10K type strain sequencing project: providing services to taxonomists for standard genome sequencing and annotation.</title>
        <authorList>
            <consortium name="The Broad Institute Genomics Platform"/>
            <consortium name="The Broad Institute Genome Sequencing Center for Infectious Disease"/>
            <person name="Wu L."/>
            <person name="Ma J."/>
        </authorList>
    </citation>
    <scope>NUCLEOTIDE SEQUENCE [LARGE SCALE GENOMIC DNA]</scope>
    <source>
        <strain evidence="3 4">PSR21</strain>
    </source>
</reference>
<dbReference type="PANTHER" id="PTHR43244">
    <property type="match status" value="1"/>
</dbReference>
<sequence>MSRKRLGVAFVDQPAEPRQGTYVRLAEDRGFESAWALESRLLRDAVAPLAAWAARTERIQLGTAMVNPYTRTPTLLAQTVATLDELSGNRTVLGIGAANQMLIEEFHGESFDRPLTRTRETIEAVRALLTGERVDYHGETISISGARLDVPPPRADVPVYMGVTGPKMLKLAGAIADGVVLNVFVSEGYVRNALDLVDEGAREAGRERPDVGMVPAFSIDADGETARAAVKPMVAEYVCNLPGLERARRAVGDPFFDRDDVREEVMGPVREATEAEGSASAAQYVPDWAVEELAAAGTADECVERLAAFFDYGLDFVVPSVMGGNVGYGIDAIADGFDLDAD</sequence>
<dbReference type="Pfam" id="PF00296">
    <property type="entry name" value="Bac_luciferase"/>
    <property type="match status" value="1"/>
</dbReference>
<dbReference type="AlphaFoldDB" id="A0ABD6AEC7"/>
<dbReference type="InterPro" id="IPR036661">
    <property type="entry name" value="Luciferase-like_sf"/>
</dbReference>
<evidence type="ECO:0000256" key="1">
    <source>
        <dbReference type="ARBA" id="ARBA00023002"/>
    </source>
</evidence>
<keyword evidence="4" id="KW-1185">Reference proteome</keyword>
<dbReference type="GO" id="GO:0016491">
    <property type="term" value="F:oxidoreductase activity"/>
    <property type="evidence" value="ECO:0007669"/>
    <property type="project" value="UniProtKB-KW"/>
</dbReference>
<accession>A0ABD6AEC7</accession>
<dbReference type="InterPro" id="IPR011251">
    <property type="entry name" value="Luciferase-like_dom"/>
</dbReference>
<comment type="caution">
    <text evidence="3">The sequence shown here is derived from an EMBL/GenBank/DDBJ whole genome shotgun (WGS) entry which is preliminary data.</text>
</comment>
<dbReference type="Gene3D" id="3.20.20.30">
    <property type="entry name" value="Luciferase-like domain"/>
    <property type="match status" value="1"/>
</dbReference>
<evidence type="ECO:0000313" key="4">
    <source>
        <dbReference type="Proteomes" id="UP001596547"/>
    </source>
</evidence>
<evidence type="ECO:0000313" key="3">
    <source>
        <dbReference type="EMBL" id="MFC7318339.1"/>
    </source>
</evidence>
<dbReference type="InterPro" id="IPR050564">
    <property type="entry name" value="F420-G6PD/mer"/>
</dbReference>
<dbReference type="RefSeq" id="WP_276305869.1">
    <property type="nucleotide sequence ID" value="NZ_CP119993.1"/>
</dbReference>
<dbReference type="Proteomes" id="UP001596547">
    <property type="component" value="Unassembled WGS sequence"/>
</dbReference>
<evidence type="ECO:0000259" key="2">
    <source>
        <dbReference type="Pfam" id="PF00296"/>
    </source>
</evidence>